<dbReference type="Pfam" id="PF00512">
    <property type="entry name" value="HisKA"/>
    <property type="match status" value="1"/>
</dbReference>
<organism evidence="13 14">
    <name type="scientific">Sphingobacterium corticis</name>
    <dbReference type="NCBI Taxonomy" id="1812823"/>
    <lineage>
        <taxon>Bacteria</taxon>
        <taxon>Pseudomonadati</taxon>
        <taxon>Bacteroidota</taxon>
        <taxon>Sphingobacteriia</taxon>
        <taxon>Sphingobacteriales</taxon>
        <taxon>Sphingobacteriaceae</taxon>
        <taxon>Sphingobacterium</taxon>
    </lineage>
</organism>
<dbReference type="SMART" id="SM00388">
    <property type="entry name" value="HisKA"/>
    <property type="match status" value="1"/>
</dbReference>
<evidence type="ECO:0000256" key="7">
    <source>
        <dbReference type="ARBA" id="ARBA00022777"/>
    </source>
</evidence>
<keyword evidence="14" id="KW-1185">Reference proteome</keyword>
<comment type="caution">
    <text evidence="13">The sequence shown here is derived from an EMBL/GenBank/DDBJ whole genome shotgun (WGS) entry which is preliminary data.</text>
</comment>
<dbReference type="CDD" id="cd00082">
    <property type="entry name" value="HisKA"/>
    <property type="match status" value="1"/>
</dbReference>
<evidence type="ECO:0000256" key="6">
    <source>
        <dbReference type="ARBA" id="ARBA00022692"/>
    </source>
</evidence>
<dbReference type="InterPro" id="IPR003594">
    <property type="entry name" value="HATPase_dom"/>
</dbReference>
<sequence length="446" mass="51794">MKLRSRLSYYSLLIFGVLFICTSVLIYTLFYRWARQNEYKNLQNTTLVSAVYYLEKDEQTHAEHASVRDELQRLISRTNIAVYDSLDKQAFGQMEHDDFITTEVLEQTRSNDQYLFESKTDFYAGIHYHDNQGDFVVFTRSSKSSFQELMYVLLGILSAVFIVSLLIILLFSRWLGKIAYEPILRIMEQVNTRDHQNLHVPIAIDKSYREVDELISTYNRFTNRIAQTFDIQKNFIDYVSHELRTPIAAMLGTLEVTDQRNRSTEEYKEMMHDLSAYIEDLQSTLDQMMLLTGAKTKFEFQTIRIDEVIWEVVEQATLYYQANIEVTISVEDHARLGIQGNEKLLELAIKNLLENAIKYSNNQLVKLSLDAVDEQICLRVVDQGIGIPEEELQRCTQNFFRASNTSNYQGKGIGLSIANMIFSLHQINMKIESDNSGTTVLLWFHG</sequence>
<protein>
    <recommendedName>
        <fullName evidence="3">histidine kinase</fullName>
        <ecNumber evidence="3">2.7.13.3</ecNumber>
    </recommendedName>
</protein>
<feature type="transmembrane region" description="Helical" evidence="11">
    <location>
        <begin position="7"/>
        <end position="30"/>
    </location>
</feature>
<keyword evidence="7 13" id="KW-0418">Kinase</keyword>
<accession>A0ABW5NFN7</accession>
<keyword evidence="10 11" id="KW-0472">Membrane</keyword>
<dbReference type="PROSITE" id="PS50109">
    <property type="entry name" value="HIS_KIN"/>
    <property type="match status" value="1"/>
</dbReference>
<dbReference type="InterPro" id="IPR036890">
    <property type="entry name" value="HATPase_C_sf"/>
</dbReference>
<evidence type="ECO:0000256" key="1">
    <source>
        <dbReference type="ARBA" id="ARBA00000085"/>
    </source>
</evidence>
<evidence type="ECO:0000256" key="11">
    <source>
        <dbReference type="SAM" id="Phobius"/>
    </source>
</evidence>
<feature type="domain" description="Histidine kinase" evidence="12">
    <location>
        <begin position="238"/>
        <end position="446"/>
    </location>
</feature>
<dbReference type="GO" id="GO:0016301">
    <property type="term" value="F:kinase activity"/>
    <property type="evidence" value="ECO:0007669"/>
    <property type="project" value="UniProtKB-KW"/>
</dbReference>
<dbReference type="InterPro" id="IPR050428">
    <property type="entry name" value="TCS_sensor_his_kinase"/>
</dbReference>
<keyword evidence="6 11" id="KW-0812">Transmembrane</keyword>
<dbReference type="SMART" id="SM00387">
    <property type="entry name" value="HATPase_c"/>
    <property type="match status" value="1"/>
</dbReference>
<name>A0ABW5NFN7_9SPHI</name>
<evidence type="ECO:0000313" key="14">
    <source>
        <dbReference type="Proteomes" id="UP001597393"/>
    </source>
</evidence>
<evidence type="ECO:0000256" key="10">
    <source>
        <dbReference type="ARBA" id="ARBA00023136"/>
    </source>
</evidence>
<evidence type="ECO:0000313" key="13">
    <source>
        <dbReference type="EMBL" id="MFD2597483.1"/>
    </source>
</evidence>
<gene>
    <name evidence="13" type="ORF">ACFSQ3_00855</name>
</gene>
<dbReference type="PANTHER" id="PTHR45436:SF15">
    <property type="entry name" value="SENSOR HISTIDINE KINASE CUSS"/>
    <property type="match status" value="1"/>
</dbReference>
<keyword evidence="5" id="KW-0808">Transferase</keyword>
<evidence type="ECO:0000256" key="4">
    <source>
        <dbReference type="ARBA" id="ARBA00022553"/>
    </source>
</evidence>
<dbReference type="Gene3D" id="3.30.565.10">
    <property type="entry name" value="Histidine kinase-like ATPase, C-terminal domain"/>
    <property type="match status" value="1"/>
</dbReference>
<dbReference type="InterPro" id="IPR036097">
    <property type="entry name" value="HisK_dim/P_sf"/>
</dbReference>
<evidence type="ECO:0000256" key="2">
    <source>
        <dbReference type="ARBA" id="ARBA00004141"/>
    </source>
</evidence>
<dbReference type="InterPro" id="IPR003661">
    <property type="entry name" value="HisK_dim/P_dom"/>
</dbReference>
<evidence type="ECO:0000256" key="8">
    <source>
        <dbReference type="ARBA" id="ARBA00022989"/>
    </source>
</evidence>
<dbReference type="EMBL" id="JBHUMA010000003">
    <property type="protein sequence ID" value="MFD2597483.1"/>
    <property type="molecule type" value="Genomic_DNA"/>
</dbReference>
<proteinExistence type="predicted"/>
<evidence type="ECO:0000259" key="12">
    <source>
        <dbReference type="PROSITE" id="PS50109"/>
    </source>
</evidence>
<dbReference type="RefSeq" id="WP_380866676.1">
    <property type="nucleotide sequence ID" value="NZ_JBHUMA010000003.1"/>
</dbReference>
<evidence type="ECO:0000256" key="3">
    <source>
        <dbReference type="ARBA" id="ARBA00012438"/>
    </source>
</evidence>
<feature type="transmembrane region" description="Helical" evidence="11">
    <location>
        <begin position="149"/>
        <end position="171"/>
    </location>
</feature>
<evidence type="ECO:0000256" key="5">
    <source>
        <dbReference type="ARBA" id="ARBA00022679"/>
    </source>
</evidence>
<dbReference type="EC" id="2.7.13.3" evidence="3"/>
<comment type="catalytic activity">
    <reaction evidence="1">
        <text>ATP + protein L-histidine = ADP + protein N-phospho-L-histidine.</text>
        <dbReference type="EC" id="2.7.13.3"/>
    </reaction>
</comment>
<dbReference type="SUPFAM" id="SSF55874">
    <property type="entry name" value="ATPase domain of HSP90 chaperone/DNA topoisomerase II/histidine kinase"/>
    <property type="match status" value="1"/>
</dbReference>
<keyword evidence="4" id="KW-0597">Phosphoprotein</keyword>
<dbReference type="Gene3D" id="1.10.287.130">
    <property type="match status" value="1"/>
</dbReference>
<dbReference type="Pfam" id="PF02518">
    <property type="entry name" value="HATPase_c"/>
    <property type="match status" value="1"/>
</dbReference>
<dbReference type="Gene3D" id="6.10.340.10">
    <property type="match status" value="1"/>
</dbReference>
<dbReference type="InterPro" id="IPR005467">
    <property type="entry name" value="His_kinase_dom"/>
</dbReference>
<keyword evidence="8 11" id="KW-1133">Transmembrane helix</keyword>
<reference evidence="14" key="1">
    <citation type="journal article" date="2019" name="Int. J. Syst. Evol. Microbiol.">
        <title>The Global Catalogue of Microorganisms (GCM) 10K type strain sequencing project: providing services to taxonomists for standard genome sequencing and annotation.</title>
        <authorList>
            <consortium name="The Broad Institute Genomics Platform"/>
            <consortium name="The Broad Institute Genome Sequencing Center for Infectious Disease"/>
            <person name="Wu L."/>
            <person name="Ma J."/>
        </authorList>
    </citation>
    <scope>NUCLEOTIDE SEQUENCE [LARGE SCALE GENOMIC DNA]</scope>
    <source>
        <strain evidence="14">KCTC 42248</strain>
    </source>
</reference>
<evidence type="ECO:0000256" key="9">
    <source>
        <dbReference type="ARBA" id="ARBA00023012"/>
    </source>
</evidence>
<dbReference type="SUPFAM" id="SSF47384">
    <property type="entry name" value="Homodimeric domain of signal transducing histidine kinase"/>
    <property type="match status" value="1"/>
</dbReference>
<comment type="subcellular location">
    <subcellularLocation>
        <location evidence="2">Membrane</location>
        <topology evidence="2">Multi-pass membrane protein</topology>
    </subcellularLocation>
</comment>
<dbReference type="PANTHER" id="PTHR45436">
    <property type="entry name" value="SENSOR HISTIDINE KINASE YKOH"/>
    <property type="match status" value="1"/>
</dbReference>
<keyword evidence="9" id="KW-0902">Two-component regulatory system</keyword>
<dbReference type="Proteomes" id="UP001597393">
    <property type="component" value="Unassembled WGS sequence"/>
</dbReference>